<reference evidence="2" key="1">
    <citation type="journal article" date="2022" name="Mol. Ecol. Resour.">
        <title>The genomes of chicory, endive, great burdock and yacon provide insights into Asteraceae palaeo-polyploidization history and plant inulin production.</title>
        <authorList>
            <person name="Fan W."/>
            <person name="Wang S."/>
            <person name="Wang H."/>
            <person name="Wang A."/>
            <person name="Jiang F."/>
            <person name="Liu H."/>
            <person name="Zhao H."/>
            <person name="Xu D."/>
            <person name="Zhang Y."/>
        </authorList>
    </citation>
    <scope>NUCLEOTIDE SEQUENCE [LARGE SCALE GENOMIC DNA]</scope>
    <source>
        <strain evidence="2">cv. Punajuju</strain>
    </source>
</reference>
<accession>A0ACB9F0P2</accession>
<sequence>MGRSWKEIVVWGGNVAMKKVAEREAPSFLLPVRERERNGWRAEEVMVDKMIAIFLRRHLRLPYTLPLP</sequence>
<name>A0ACB9F0P2_CICIN</name>
<proteinExistence type="predicted"/>
<gene>
    <name evidence="1" type="ORF">L2E82_14683</name>
</gene>
<dbReference type="EMBL" id="CM042011">
    <property type="protein sequence ID" value="KAI3764672.1"/>
    <property type="molecule type" value="Genomic_DNA"/>
</dbReference>
<evidence type="ECO:0000313" key="2">
    <source>
        <dbReference type="Proteomes" id="UP001055811"/>
    </source>
</evidence>
<keyword evidence="2" id="KW-1185">Reference proteome</keyword>
<evidence type="ECO:0000313" key="1">
    <source>
        <dbReference type="EMBL" id="KAI3764672.1"/>
    </source>
</evidence>
<protein>
    <submittedName>
        <fullName evidence="1">Uncharacterized protein</fullName>
    </submittedName>
</protein>
<dbReference type="Proteomes" id="UP001055811">
    <property type="component" value="Linkage Group LG03"/>
</dbReference>
<comment type="caution">
    <text evidence="1">The sequence shown here is derived from an EMBL/GenBank/DDBJ whole genome shotgun (WGS) entry which is preliminary data.</text>
</comment>
<reference evidence="1 2" key="2">
    <citation type="journal article" date="2022" name="Mol. Ecol. Resour.">
        <title>The genomes of chicory, endive, great burdock and yacon provide insights into Asteraceae paleo-polyploidization history and plant inulin production.</title>
        <authorList>
            <person name="Fan W."/>
            <person name="Wang S."/>
            <person name="Wang H."/>
            <person name="Wang A."/>
            <person name="Jiang F."/>
            <person name="Liu H."/>
            <person name="Zhao H."/>
            <person name="Xu D."/>
            <person name="Zhang Y."/>
        </authorList>
    </citation>
    <scope>NUCLEOTIDE SEQUENCE [LARGE SCALE GENOMIC DNA]</scope>
    <source>
        <strain evidence="2">cv. Punajuju</strain>
        <tissue evidence="1">Leaves</tissue>
    </source>
</reference>
<organism evidence="1 2">
    <name type="scientific">Cichorium intybus</name>
    <name type="common">Chicory</name>
    <dbReference type="NCBI Taxonomy" id="13427"/>
    <lineage>
        <taxon>Eukaryota</taxon>
        <taxon>Viridiplantae</taxon>
        <taxon>Streptophyta</taxon>
        <taxon>Embryophyta</taxon>
        <taxon>Tracheophyta</taxon>
        <taxon>Spermatophyta</taxon>
        <taxon>Magnoliopsida</taxon>
        <taxon>eudicotyledons</taxon>
        <taxon>Gunneridae</taxon>
        <taxon>Pentapetalae</taxon>
        <taxon>asterids</taxon>
        <taxon>campanulids</taxon>
        <taxon>Asterales</taxon>
        <taxon>Asteraceae</taxon>
        <taxon>Cichorioideae</taxon>
        <taxon>Cichorieae</taxon>
        <taxon>Cichoriinae</taxon>
        <taxon>Cichorium</taxon>
    </lineage>
</organism>